<keyword evidence="3" id="KW-1185">Reference proteome</keyword>
<dbReference type="STRING" id="710421.Mycch_1669"/>
<evidence type="ECO:0000313" key="2">
    <source>
        <dbReference type="EMBL" id="AFM16461.1"/>
    </source>
</evidence>
<evidence type="ECO:0000256" key="1">
    <source>
        <dbReference type="SAM" id="SignalP"/>
    </source>
</evidence>
<gene>
    <name evidence="2" type="ordered locus">Mycch_1669</name>
</gene>
<dbReference type="PATRIC" id="fig|710421.3.peg.1672"/>
<protein>
    <recommendedName>
        <fullName evidence="4">Secreted protein</fullName>
    </recommendedName>
</protein>
<organism evidence="2 3">
    <name type="scientific">Mycolicibacterium chubuense (strain NBB4)</name>
    <name type="common">Mycobacterium chubuense</name>
    <dbReference type="NCBI Taxonomy" id="710421"/>
    <lineage>
        <taxon>Bacteria</taxon>
        <taxon>Bacillati</taxon>
        <taxon>Actinomycetota</taxon>
        <taxon>Actinomycetes</taxon>
        <taxon>Mycobacteriales</taxon>
        <taxon>Mycobacteriaceae</taxon>
        <taxon>Mycolicibacterium</taxon>
    </lineage>
</organism>
<dbReference type="Proteomes" id="UP000006057">
    <property type="component" value="Chromosome"/>
</dbReference>
<name>I4BGQ4_MYCCN</name>
<accession>I4BGQ4</accession>
<dbReference type="HOGENOM" id="CLU_1249466_0_0_11"/>
<evidence type="ECO:0000313" key="3">
    <source>
        <dbReference type="Proteomes" id="UP000006057"/>
    </source>
</evidence>
<dbReference type="AlphaFoldDB" id="I4BGQ4"/>
<dbReference type="EMBL" id="CP003053">
    <property type="protein sequence ID" value="AFM16461.1"/>
    <property type="molecule type" value="Genomic_DNA"/>
</dbReference>
<keyword evidence="1" id="KW-0732">Signal</keyword>
<feature type="signal peptide" evidence="1">
    <location>
        <begin position="1"/>
        <end position="30"/>
    </location>
</feature>
<dbReference type="eggNOG" id="COG4991">
    <property type="taxonomic scope" value="Bacteria"/>
</dbReference>
<proteinExistence type="predicted"/>
<reference evidence="2 3" key="1">
    <citation type="submission" date="2012-06" db="EMBL/GenBank/DDBJ databases">
        <title>Complete sequence of chromosome of Mycobacterium chubuense NBB4.</title>
        <authorList>
            <consortium name="US DOE Joint Genome Institute"/>
            <person name="Lucas S."/>
            <person name="Han J."/>
            <person name="Lapidus A."/>
            <person name="Cheng J.-F."/>
            <person name="Goodwin L."/>
            <person name="Pitluck S."/>
            <person name="Peters L."/>
            <person name="Mikhailova N."/>
            <person name="Teshima H."/>
            <person name="Detter J.C."/>
            <person name="Han C."/>
            <person name="Tapia R."/>
            <person name="Land M."/>
            <person name="Hauser L."/>
            <person name="Kyrpides N."/>
            <person name="Ivanova N."/>
            <person name="Pagani I."/>
            <person name="Mattes T."/>
            <person name="Holmes A."/>
            <person name="Rutledge P."/>
            <person name="Paulsen I."/>
            <person name="Coleman N."/>
            <person name="Woyke T."/>
        </authorList>
    </citation>
    <scope>NUCLEOTIDE SEQUENCE [LARGE SCALE GENOMIC DNA]</scope>
    <source>
        <strain evidence="2 3">NBB4</strain>
    </source>
</reference>
<feature type="chain" id="PRO_5003686308" description="Secreted protein" evidence="1">
    <location>
        <begin position="31"/>
        <end position="221"/>
    </location>
</feature>
<evidence type="ECO:0008006" key="4">
    <source>
        <dbReference type="Google" id="ProtNLM"/>
    </source>
</evidence>
<dbReference type="KEGG" id="mcb:Mycch_1669"/>
<sequence precursor="true">MNFTRSNTSRLLAAVAVGAVGIVSAPAAHADESCKVDGEYLNLKNRELGYQSMFVQTDGTHFGPGIGTAAHGENPTYGTVSDSVFSGRFLSFTITWNDNKGRAHYAATVGDDGFAHGAADGPQIPINLWNAGLWDSTTHITCSSTQSPAAAHTLTGDVQLYDKPGGDDAGAVVIAELKKGDAVVLNGPCPIVAADATNGWCVITDTTKNKTGAVWGDFVSK</sequence>